<comment type="caution">
    <text evidence="1">The sequence shown here is derived from an EMBL/GenBank/DDBJ whole genome shotgun (WGS) entry which is preliminary data.</text>
</comment>
<reference evidence="1 2" key="1">
    <citation type="submission" date="2022-02" db="EMBL/GenBank/DDBJ databases">
        <title>Comparative genomics of the first Antarctic Pseudomonas spp. capable of biotransforming 2,4,6-Trinitrotoluene.</title>
        <authorList>
            <person name="Cabrera M.A."/>
            <person name="Marquez S.L."/>
            <person name="Perez-Donoso J.M."/>
        </authorList>
    </citation>
    <scope>NUCLEOTIDE SEQUENCE [LARGE SCALE GENOMIC DNA]</scope>
    <source>
        <strain evidence="1 2">TNT19</strain>
    </source>
</reference>
<sequence>MTTHRQIQLMLRRPKALLDFKTTGRLPTINVPAGPLITLIESIPRSSWGRITSVVVGPQLGYQSSRRFHNLAQAMNWLKPSQVSASYPSESFRLKRFTTRLTIDDLKQFSQMPEPIEVDWRRRDQCR</sequence>
<dbReference type="Proteomes" id="UP001299876">
    <property type="component" value="Unassembled WGS sequence"/>
</dbReference>
<organism evidence="1 2">
    <name type="scientific">Pseudomonas violetae</name>
    <dbReference type="NCBI Taxonomy" id="2915813"/>
    <lineage>
        <taxon>Bacteria</taxon>
        <taxon>Pseudomonadati</taxon>
        <taxon>Pseudomonadota</taxon>
        <taxon>Gammaproteobacteria</taxon>
        <taxon>Pseudomonadales</taxon>
        <taxon>Pseudomonadaceae</taxon>
        <taxon>Pseudomonas</taxon>
    </lineage>
</organism>
<evidence type="ECO:0000313" key="2">
    <source>
        <dbReference type="Proteomes" id="UP001299876"/>
    </source>
</evidence>
<accession>A0ABT0ESB8</accession>
<keyword evidence="2" id="KW-1185">Reference proteome</keyword>
<dbReference type="RefSeq" id="WP_247285359.1">
    <property type="nucleotide sequence ID" value="NZ_JAKNRW010000001.1"/>
</dbReference>
<evidence type="ECO:0000313" key="1">
    <source>
        <dbReference type="EMBL" id="MCK1788618.1"/>
    </source>
</evidence>
<gene>
    <name evidence="1" type="ORF">L9059_00125</name>
</gene>
<dbReference type="EMBL" id="JAKNRW010000001">
    <property type="protein sequence ID" value="MCK1788618.1"/>
    <property type="molecule type" value="Genomic_DNA"/>
</dbReference>
<proteinExistence type="predicted"/>
<protein>
    <submittedName>
        <fullName evidence="1">Uncharacterized protein</fullName>
    </submittedName>
</protein>
<name>A0ABT0ESB8_9PSED</name>